<dbReference type="Gene3D" id="3.90.550.10">
    <property type="entry name" value="Spore Coat Polysaccharide Biosynthesis Protein SpsA, Chain A"/>
    <property type="match status" value="1"/>
</dbReference>
<dbReference type="RefSeq" id="WP_111547176.1">
    <property type="nucleotide sequence ID" value="NZ_MZXV01000056.1"/>
</dbReference>
<sequence length="271" mass="31499">MKVVLFCGGRGTRIRDYSDSIPKPMIPLGHQPILRHVMQWYSDYGHDEFVLCLGYKANVIKDFFLNTRPQTFSDCVVTQGGQDVKLLGDTVKDWSITLLDTGIWRNIGERLWAAKDHVRNEKMFLANYSDGLTNVDLDDVIAKFEASDKIGCFLAVRAPLTYHLADIAEDGRVREFRTTETSEIWINGGYFVFRPEIFDYMRDGEELVVEPFKRLIDDNMLMAYKHEGFWRSMDTLRDWQSLEDMVEKGDMPWNRRVTAERIRRSMVMAAS</sequence>
<dbReference type="PANTHER" id="PTHR47183">
    <property type="entry name" value="GLUCOSE-1-PHOSPHATE CYTIDYLYLTRANSFERASE-RELATED"/>
    <property type="match status" value="1"/>
</dbReference>
<comment type="caution">
    <text evidence="2">The sequence shown here is derived from an EMBL/GenBank/DDBJ whole genome shotgun (WGS) entry which is preliminary data.</text>
</comment>
<dbReference type="OrthoDB" id="9814110at2"/>
<dbReference type="InterPro" id="IPR029044">
    <property type="entry name" value="Nucleotide-diphossugar_trans"/>
</dbReference>
<organism evidence="2 3">
    <name type="scientific">Mesorhizobium kowhaii</name>
    <dbReference type="NCBI Taxonomy" id="1300272"/>
    <lineage>
        <taxon>Bacteria</taxon>
        <taxon>Pseudomonadati</taxon>
        <taxon>Pseudomonadota</taxon>
        <taxon>Alphaproteobacteria</taxon>
        <taxon>Hyphomicrobiales</taxon>
        <taxon>Phyllobacteriaceae</taxon>
        <taxon>Mesorhizobium</taxon>
    </lineage>
</organism>
<gene>
    <name evidence="2" type="ORF">B5V02_27345</name>
</gene>
<keyword evidence="2" id="KW-0808">Transferase</keyword>
<dbReference type="EMBL" id="MZXV01000056">
    <property type="protein sequence ID" value="PZV35746.1"/>
    <property type="molecule type" value="Genomic_DNA"/>
</dbReference>
<evidence type="ECO:0000313" key="2">
    <source>
        <dbReference type="EMBL" id="PZV35746.1"/>
    </source>
</evidence>
<dbReference type="PANTHER" id="PTHR47183:SF3">
    <property type="entry name" value="TRANSFERASE"/>
    <property type="match status" value="1"/>
</dbReference>
<dbReference type="SUPFAM" id="SSF53448">
    <property type="entry name" value="Nucleotide-diphospho-sugar transferases"/>
    <property type="match status" value="1"/>
</dbReference>
<dbReference type="InterPro" id="IPR005835">
    <property type="entry name" value="NTP_transferase_dom"/>
</dbReference>
<evidence type="ECO:0000313" key="3">
    <source>
        <dbReference type="Proteomes" id="UP000248616"/>
    </source>
</evidence>
<protein>
    <submittedName>
        <fullName evidence="2">Glucose-1-phosphate cytidylyltransferase</fullName>
    </submittedName>
</protein>
<dbReference type="Pfam" id="PF00483">
    <property type="entry name" value="NTP_transferase"/>
    <property type="match status" value="1"/>
</dbReference>
<dbReference type="AlphaFoldDB" id="A0A2W7DX52"/>
<dbReference type="GO" id="GO:0047343">
    <property type="term" value="F:glucose-1-phosphate cytidylyltransferase activity"/>
    <property type="evidence" value="ECO:0007669"/>
    <property type="project" value="InterPro"/>
</dbReference>
<proteinExistence type="predicted"/>
<keyword evidence="2" id="KW-0548">Nucleotidyltransferase</keyword>
<dbReference type="InterPro" id="IPR013446">
    <property type="entry name" value="G1P_cyt_trans-like"/>
</dbReference>
<evidence type="ECO:0000259" key="1">
    <source>
        <dbReference type="Pfam" id="PF00483"/>
    </source>
</evidence>
<accession>A0A2W7DX52</accession>
<feature type="domain" description="Nucleotidyl transferase" evidence="1">
    <location>
        <begin position="3"/>
        <end position="231"/>
    </location>
</feature>
<keyword evidence="3" id="KW-1185">Reference proteome</keyword>
<dbReference type="Proteomes" id="UP000248616">
    <property type="component" value="Unassembled WGS sequence"/>
</dbReference>
<name>A0A2W7DX52_9HYPH</name>
<reference evidence="3" key="1">
    <citation type="submission" date="2017-03" db="EMBL/GenBank/DDBJ databases">
        <authorList>
            <person name="Safronova V.I."/>
            <person name="Sazanova A.L."/>
            <person name="Chirak E.R."/>
        </authorList>
    </citation>
    <scope>NUCLEOTIDE SEQUENCE [LARGE SCALE GENOMIC DNA]</scope>
    <source>
        <strain evidence="3">Ach-343</strain>
    </source>
</reference>